<evidence type="ECO:0008006" key="3">
    <source>
        <dbReference type="Google" id="ProtNLM"/>
    </source>
</evidence>
<feature type="compositionally biased region" description="Polar residues" evidence="1">
    <location>
        <begin position="9"/>
        <end position="23"/>
    </location>
</feature>
<dbReference type="AlphaFoldDB" id="A0A699JJC3"/>
<accession>A0A699JJC3</accession>
<evidence type="ECO:0000256" key="1">
    <source>
        <dbReference type="SAM" id="MobiDB-lite"/>
    </source>
</evidence>
<evidence type="ECO:0000313" key="2">
    <source>
        <dbReference type="EMBL" id="GFA40486.1"/>
    </source>
</evidence>
<name>A0A699JJC3_TANCI</name>
<protein>
    <recommendedName>
        <fullName evidence="3">Reverse transcriptase domain-containing protein</fullName>
    </recommendedName>
</protein>
<comment type="caution">
    <text evidence="2">The sequence shown here is derived from an EMBL/GenBank/DDBJ whole genome shotgun (WGS) entry which is preliminary data.</text>
</comment>
<sequence>MTPKRARTTRANPDPTTTATKPMTQEAINNLIAQCVTEALAEYETQRNSVVNGDTIHTTGTGPRTVRPTRECTYKDYLNYGPLKFNGTEGVIDITSYTLCFQELAMLYGRRKPSSLQTIKWIKNSLGLPIVNSITKGSLTILQGTNKTKNHSEGTTMLHRPMLEDLEKRNHTDEPNLCALNATYTMMDHVVPTVLTIRGQAI</sequence>
<proteinExistence type="predicted"/>
<feature type="region of interest" description="Disordered" evidence="1">
    <location>
        <begin position="1"/>
        <end position="23"/>
    </location>
</feature>
<dbReference type="EMBL" id="BKCJ010418234">
    <property type="protein sequence ID" value="GFA40486.1"/>
    <property type="molecule type" value="Genomic_DNA"/>
</dbReference>
<organism evidence="2">
    <name type="scientific">Tanacetum cinerariifolium</name>
    <name type="common">Dalmatian daisy</name>
    <name type="synonym">Chrysanthemum cinerariifolium</name>
    <dbReference type="NCBI Taxonomy" id="118510"/>
    <lineage>
        <taxon>Eukaryota</taxon>
        <taxon>Viridiplantae</taxon>
        <taxon>Streptophyta</taxon>
        <taxon>Embryophyta</taxon>
        <taxon>Tracheophyta</taxon>
        <taxon>Spermatophyta</taxon>
        <taxon>Magnoliopsida</taxon>
        <taxon>eudicotyledons</taxon>
        <taxon>Gunneridae</taxon>
        <taxon>Pentapetalae</taxon>
        <taxon>asterids</taxon>
        <taxon>campanulids</taxon>
        <taxon>Asterales</taxon>
        <taxon>Asteraceae</taxon>
        <taxon>Asteroideae</taxon>
        <taxon>Anthemideae</taxon>
        <taxon>Anthemidinae</taxon>
        <taxon>Tanacetum</taxon>
    </lineage>
</organism>
<gene>
    <name evidence="2" type="ORF">Tci_612458</name>
</gene>
<reference evidence="2" key="1">
    <citation type="journal article" date="2019" name="Sci. Rep.">
        <title>Draft genome of Tanacetum cinerariifolium, the natural source of mosquito coil.</title>
        <authorList>
            <person name="Yamashiro T."/>
            <person name="Shiraishi A."/>
            <person name="Satake H."/>
            <person name="Nakayama K."/>
        </authorList>
    </citation>
    <scope>NUCLEOTIDE SEQUENCE</scope>
</reference>